<feature type="compositionally biased region" description="Low complexity" evidence="1">
    <location>
        <begin position="73"/>
        <end position="99"/>
    </location>
</feature>
<dbReference type="EMBL" id="VFOK01000001">
    <property type="protein sequence ID" value="TQL34687.1"/>
    <property type="molecule type" value="Genomic_DNA"/>
</dbReference>
<proteinExistence type="predicted"/>
<feature type="compositionally biased region" description="Low complexity" evidence="1">
    <location>
        <begin position="43"/>
        <end position="65"/>
    </location>
</feature>
<reference evidence="3 4" key="1">
    <citation type="submission" date="2019-06" db="EMBL/GenBank/DDBJ databases">
        <title>Sequencing the genomes of 1000 actinobacteria strains.</title>
        <authorList>
            <person name="Klenk H.-P."/>
        </authorList>
    </citation>
    <scope>NUCLEOTIDE SEQUENCE [LARGE SCALE GENOMIC DNA]</scope>
    <source>
        <strain evidence="3 4">DSM 24617</strain>
    </source>
</reference>
<organism evidence="3 4">
    <name type="scientific">Barrientosiimonas humi</name>
    <dbReference type="NCBI Taxonomy" id="999931"/>
    <lineage>
        <taxon>Bacteria</taxon>
        <taxon>Bacillati</taxon>
        <taxon>Actinomycetota</taxon>
        <taxon>Actinomycetes</taxon>
        <taxon>Micrococcales</taxon>
        <taxon>Dermacoccaceae</taxon>
        <taxon>Barrientosiimonas</taxon>
    </lineage>
</organism>
<evidence type="ECO:0000313" key="4">
    <source>
        <dbReference type="Proteomes" id="UP000318336"/>
    </source>
</evidence>
<feature type="region of interest" description="Disordered" evidence="1">
    <location>
        <begin position="35"/>
        <end position="140"/>
    </location>
</feature>
<feature type="transmembrane region" description="Helical" evidence="2">
    <location>
        <begin position="12"/>
        <end position="34"/>
    </location>
</feature>
<name>A0A542XFT7_9MICO</name>
<evidence type="ECO:0000313" key="3">
    <source>
        <dbReference type="EMBL" id="TQL34687.1"/>
    </source>
</evidence>
<keyword evidence="4" id="KW-1185">Reference proteome</keyword>
<comment type="caution">
    <text evidence="3">The sequence shown here is derived from an EMBL/GenBank/DDBJ whole genome shotgun (WGS) entry which is preliminary data.</text>
</comment>
<accession>A0A542XFT7</accession>
<keyword evidence="2" id="KW-0472">Membrane</keyword>
<feature type="compositionally biased region" description="Polar residues" evidence="1">
    <location>
        <begin position="166"/>
        <end position="175"/>
    </location>
</feature>
<evidence type="ECO:0000256" key="2">
    <source>
        <dbReference type="SAM" id="Phobius"/>
    </source>
</evidence>
<sequence>MAGKHRAQNEGGGGAPVAAVLGLLLVGGLGFGAWQLMSDDGGDTTSASSPTSPGATASESASGSDHSTHSGTDDSASAAAPSEPSTTSSSASQTPAPSDGSLPAGCRSQLDAGDKAVKAAGASWSSWTGHTNADKDYRAGKISWDQTKKIWADTKKNGDSDVSGFTKANSTYQGSKSGGCDTIDRDSASPQVRDCLERAGTLDKAVVAGRNVNGDWGKHVAMMKRKDHTNPETYLKEWRSMVSGAGPNQDAFAKARAAYDKAPSCDA</sequence>
<dbReference type="Proteomes" id="UP000318336">
    <property type="component" value="Unassembled WGS sequence"/>
</dbReference>
<protein>
    <submittedName>
        <fullName evidence="3">Uncharacterized protein</fullName>
    </submittedName>
</protein>
<keyword evidence="2" id="KW-1133">Transmembrane helix</keyword>
<dbReference type="AlphaFoldDB" id="A0A542XFT7"/>
<feature type="region of interest" description="Disordered" evidence="1">
    <location>
        <begin position="154"/>
        <end position="188"/>
    </location>
</feature>
<gene>
    <name evidence="3" type="ORF">FB554_2864</name>
</gene>
<keyword evidence="2" id="KW-0812">Transmembrane</keyword>
<evidence type="ECO:0000256" key="1">
    <source>
        <dbReference type="SAM" id="MobiDB-lite"/>
    </source>
</evidence>